<accession>A0A0D7F6E8</accession>
<gene>
    <name evidence="1" type="ORF">OO17_05150</name>
</gene>
<dbReference type="Proteomes" id="UP000032515">
    <property type="component" value="Unassembled WGS sequence"/>
</dbReference>
<evidence type="ECO:0000313" key="2">
    <source>
        <dbReference type="Proteomes" id="UP000032515"/>
    </source>
</evidence>
<dbReference type="EMBL" id="JXXE01000095">
    <property type="protein sequence ID" value="KIZ47287.1"/>
    <property type="molecule type" value="Genomic_DNA"/>
</dbReference>
<reference evidence="1 2" key="1">
    <citation type="submission" date="2014-11" db="EMBL/GenBank/DDBJ databases">
        <title>Genomics and ecophysiology of heterotrophic nitrogen fixing bacteria isolated from estuarine surface water.</title>
        <authorList>
            <person name="Bentzon-Tilia M."/>
            <person name="Severin I."/>
            <person name="Hansen L.H."/>
            <person name="Riemann L."/>
        </authorList>
    </citation>
    <scope>NUCLEOTIDE SEQUENCE [LARGE SCALE GENOMIC DNA]</scope>
    <source>
        <strain evidence="1 2">BAL398</strain>
    </source>
</reference>
<dbReference type="PATRIC" id="fig|1076.23.peg.125"/>
<organism evidence="1 2">
    <name type="scientific">Rhodopseudomonas palustris</name>
    <dbReference type="NCBI Taxonomy" id="1076"/>
    <lineage>
        <taxon>Bacteria</taxon>
        <taxon>Pseudomonadati</taxon>
        <taxon>Pseudomonadota</taxon>
        <taxon>Alphaproteobacteria</taxon>
        <taxon>Hyphomicrobiales</taxon>
        <taxon>Nitrobacteraceae</taxon>
        <taxon>Rhodopseudomonas</taxon>
    </lineage>
</organism>
<proteinExistence type="predicted"/>
<evidence type="ECO:0000313" key="1">
    <source>
        <dbReference type="EMBL" id="KIZ47287.1"/>
    </source>
</evidence>
<dbReference type="RefSeq" id="WP_044406614.1">
    <property type="nucleotide sequence ID" value="NZ_JXXE01000095.1"/>
</dbReference>
<dbReference type="AlphaFoldDB" id="A0A0D7F6E8"/>
<comment type="caution">
    <text evidence="1">The sequence shown here is derived from an EMBL/GenBank/DDBJ whole genome shotgun (WGS) entry which is preliminary data.</text>
</comment>
<protein>
    <submittedName>
        <fullName evidence="1">Uncharacterized protein</fullName>
    </submittedName>
</protein>
<dbReference type="OrthoDB" id="9826245at2"/>
<sequence length="268" mass="28797">MARVYLFNPLISARYGPSQKIVVNSDATLPYIIKNTSPQIAYVPFSTSGARIPGNQPSGNSFVDSNTLMITNDLIWNYDFDLTGLPGDLIAYLFRAQIVLIASSGNYLRTFQAISSSSASAAEPLARAQHHGVDSTPGSVFVFNLFSEKLSFSCNGAKVADIPAWSDGASAAIYTPSDIPVAQVLNASDGQGKIFNGLNKITVITETVGTFSLPVDGNQYPLIQNLLLYLMRDRWFLFDEFGVNCESGAIDLGMAASGIPGNSTRFPT</sequence>
<name>A0A0D7F6E8_RHOPL</name>